<dbReference type="RefSeq" id="WP_307484882.1">
    <property type="nucleotide sequence ID" value="NZ_JAUTBF010000001.1"/>
</dbReference>
<sequence>MTTPAERRRPVAVTVAIVLVYVGGLLNTAFGIIVLLSRYEVTPDLVLPVSLVGAATILLGLLTVAGGSALARGSRLARNLLTAYLAVLVALQAAAMALTELDPVLTVALVAALAVIAALWVPRRARRYFRRTAAVETASTVPTV</sequence>
<feature type="transmembrane region" description="Helical" evidence="1">
    <location>
        <begin position="12"/>
        <end position="39"/>
    </location>
</feature>
<name>A0ABU0TX05_MICTR</name>
<keyword evidence="1" id="KW-0812">Transmembrane</keyword>
<keyword evidence="3" id="KW-1185">Reference proteome</keyword>
<dbReference type="Proteomes" id="UP001226691">
    <property type="component" value="Unassembled WGS sequence"/>
</dbReference>
<comment type="caution">
    <text evidence="2">The sequence shown here is derived from an EMBL/GenBank/DDBJ whole genome shotgun (WGS) entry which is preliminary data.</text>
</comment>
<evidence type="ECO:0000313" key="3">
    <source>
        <dbReference type="Proteomes" id="UP001226691"/>
    </source>
</evidence>
<gene>
    <name evidence="2" type="ORF">QE412_002771</name>
</gene>
<evidence type="ECO:0000313" key="2">
    <source>
        <dbReference type="EMBL" id="MDQ1124198.1"/>
    </source>
</evidence>
<dbReference type="EMBL" id="JAUTBF010000001">
    <property type="protein sequence ID" value="MDQ1124198.1"/>
    <property type="molecule type" value="Genomic_DNA"/>
</dbReference>
<feature type="transmembrane region" description="Helical" evidence="1">
    <location>
        <begin position="79"/>
        <end position="98"/>
    </location>
</feature>
<feature type="transmembrane region" description="Helical" evidence="1">
    <location>
        <begin position="104"/>
        <end position="121"/>
    </location>
</feature>
<organism evidence="2 3">
    <name type="scientific">Microbacterium trichothecenolyticum</name>
    <name type="common">Aureobacterium trichothecenolyticum</name>
    <dbReference type="NCBI Taxonomy" id="69370"/>
    <lineage>
        <taxon>Bacteria</taxon>
        <taxon>Bacillati</taxon>
        <taxon>Actinomycetota</taxon>
        <taxon>Actinomycetes</taxon>
        <taxon>Micrococcales</taxon>
        <taxon>Microbacteriaceae</taxon>
        <taxon>Microbacterium</taxon>
    </lineage>
</organism>
<protein>
    <submittedName>
        <fullName evidence="2">Holin-like protein</fullName>
    </submittedName>
</protein>
<keyword evidence="1" id="KW-1133">Transmembrane helix</keyword>
<feature type="transmembrane region" description="Helical" evidence="1">
    <location>
        <begin position="45"/>
        <end position="67"/>
    </location>
</feature>
<reference evidence="2 3" key="1">
    <citation type="submission" date="2023-07" db="EMBL/GenBank/DDBJ databases">
        <title>Functional and genomic diversity of the sorghum phyllosphere microbiome.</title>
        <authorList>
            <person name="Shade A."/>
        </authorList>
    </citation>
    <scope>NUCLEOTIDE SEQUENCE [LARGE SCALE GENOMIC DNA]</scope>
    <source>
        <strain evidence="2 3">SORGH_AS_1207</strain>
    </source>
</reference>
<proteinExistence type="predicted"/>
<keyword evidence="1" id="KW-0472">Membrane</keyword>
<accession>A0ABU0TX05</accession>
<evidence type="ECO:0000256" key="1">
    <source>
        <dbReference type="SAM" id="Phobius"/>
    </source>
</evidence>